<sequence>MDIDEGRPDTASSAPTRPDPRTNPSSRQLIPLCVPYEARKVPGPAGGVWDPGQKQWFVTRERLVENFEAFRPFTPRMYRPDRQAPFIRPFMIPSSSWGKNLRAVLNRPEWDVVRKAAYRRSGYCCVVCGGRGPTYPVDADEAWSYDMGTGTQTLATVASLCPDCHSIRHWGKTQLDGREKEITRHLAFVNGTSPHETARLIDEGISTWHRRNAMKWTVDYSWVTRKYGFVPSSEGFVRARQENQKFRDMAREAAETVFRVNRM</sequence>
<organism evidence="2 3">
    <name type="scientific">Gluconobacter potus</name>
    <dbReference type="NCBI Taxonomy" id="2724927"/>
    <lineage>
        <taxon>Bacteria</taxon>
        <taxon>Pseudomonadati</taxon>
        <taxon>Pseudomonadota</taxon>
        <taxon>Alphaproteobacteria</taxon>
        <taxon>Acetobacterales</taxon>
        <taxon>Acetobacteraceae</taxon>
        <taxon>Gluconobacter</taxon>
    </lineage>
</organism>
<dbReference type="InterPro" id="IPR003615">
    <property type="entry name" value="HNH_nuc"/>
</dbReference>
<dbReference type="EMBL" id="LHZB01000091">
    <property type="protein sequence ID" value="KXV02519.1"/>
    <property type="molecule type" value="Genomic_DNA"/>
</dbReference>
<proteinExistence type="predicted"/>
<comment type="caution">
    <text evidence="2">The sequence shown here is derived from an EMBL/GenBank/DDBJ whole genome shotgun (WGS) entry which is preliminary data.</text>
</comment>
<evidence type="ECO:0000313" key="3">
    <source>
        <dbReference type="Proteomes" id="UP000075573"/>
    </source>
</evidence>
<dbReference type="Proteomes" id="UP000075573">
    <property type="component" value="Unassembled WGS sequence"/>
</dbReference>
<accession>A0A149QYY3</accession>
<reference evidence="2 3" key="1">
    <citation type="submission" date="2015-06" db="EMBL/GenBank/DDBJ databases">
        <title>Improved classification and identification of acetic acid bacteria using matrix-assisted laser desorption/ionization time-of-flight mass spectrometry; Gluconobacter nephelii and Gluconobacter uchimurae are later heterotypic synonyms of Gluconobacter japonicus and Gluconobacter oxydans, respectively.</title>
        <authorList>
            <person name="Li L."/>
            <person name="Cleenwerck I."/>
            <person name="De Vuyst L."/>
            <person name="Vandamme P."/>
        </authorList>
    </citation>
    <scope>NUCLEOTIDE SEQUENCE [LARGE SCALE GENOMIC DNA]</scope>
    <source>
        <strain evidence="2 3">LMG 1764</strain>
    </source>
</reference>
<evidence type="ECO:0000256" key="1">
    <source>
        <dbReference type="SAM" id="MobiDB-lite"/>
    </source>
</evidence>
<feature type="region of interest" description="Disordered" evidence="1">
    <location>
        <begin position="1"/>
        <end position="27"/>
    </location>
</feature>
<evidence type="ECO:0008006" key="4">
    <source>
        <dbReference type="Google" id="ProtNLM"/>
    </source>
</evidence>
<evidence type="ECO:0000313" key="2">
    <source>
        <dbReference type="EMBL" id="KXV02519.1"/>
    </source>
</evidence>
<protein>
    <recommendedName>
        <fullName evidence="4">DUF5710 domain-containing protein</fullName>
    </recommendedName>
</protein>
<dbReference type="PATRIC" id="fig|442.7.peg.2548"/>
<name>A0A149QYY3_9PROT</name>
<gene>
    <name evidence="2" type="ORF">AD929_02385</name>
</gene>
<dbReference type="AlphaFoldDB" id="A0A149QYY3"/>
<dbReference type="CDD" id="cd00085">
    <property type="entry name" value="HNHc"/>
    <property type="match status" value="1"/>
</dbReference>